<proteinExistence type="inferred from homology"/>
<dbReference type="PROSITE" id="PS51257">
    <property type="entry name" value="PROKAR_LIPOPROTEIN"/>
    <property type="match status" value="1"/>
</dbReference>
<dbReference type="CDD" id="cd01004">
    <property type="entry name" value="PBP2_MidA_like"/>
    <property type="match status" value="1"/>
</dbReference>
<dbReference type="PANTHER" id="PTHR35936:SF17">
    <property type="entry name" value="ARGININE-BINDING EXTRACELLULAR PROTEIN ARTP"/>
    <property type="match status" value="1"/>
</dbReference>
<dbReference type="EMBL" id="FUKQ01000032">
    <property type="protein sequence ID" value="SJN32060.1"/>
    <property type="molecule type" value="Genomic_DNA"/>
</dbReference>
<organism evidence="7 8">
    <name type="scientific">Luteococcus japonicus LSP_Lj1</name>
    <dbReference type="NCBI Taxonomy" id="1255658"/>
    <lineage>
        <taxon>Bacteria</taxon>
        <taxon>Bacillati</taxon>
        <taxon>Actinomycetota</taxon>
        <taxon>Actinomycetes</taxon>
        <taxon>Propionibacteriales</taxon>
        <taxon>Propionibacteriaceae</taxon>
        <taxon>Luteococcus</taxon>
    </lineage>
</organism>
<evidence type="ECO:0000256" key="3">
    <source>
        <dbReference type="ARBA" id="ARBA00022729"/>
    </source>
</evidence>
<dbReference type="AlphaFoldDB" id="A0A1R4JJ30"/>
<name>A0A1R4JJ30_9ACTN</name>
<dbReference type="SMART" id="SM00062">
    <property type="entry name" value="PBPb"/>
    <property type="match status" value="1"/>
</dbReference>
<evidence type="ECO:0000256" key="1">
    <source>
        <dbReference type="ARBA" id="ARBA00004196"/>
    </source>
</evidence>
<protein>
    <submittedName>
        <fullName evidence="7">Probable solute binding protein of ABC transporter system</fullName>
    </submittedName>
</protein>
<dbReference type="InterPro" id="IPR001638">
    <property type="entry name" value="Solute-binding_3/MltF_N"/>
</dbReference>
<feature type="signal peptide" evidence="5">
    <location>
        <begin position="1"/>
        <end position="20"/>
    </location>
</feature>
<dbReference type="Gene3D" id="3.40.190.10">
    <property type="entry name" value="Periplasmic binding protein-like II"/>
    <property type="match status" value="2"/>
</dbReference>
<evidence type="ECO:0000313" key="8">
    <source>
        <dbReference type="Proteomes" id="UP000188342"/>
    </source>
</evidence>
<dbReference type="STRING" id="1255658.FM114_07845"/>
<gene>
    <name evidence="7" type="ORF">FM114_07845</name>
</gene>
<dbReference type="InterPro" id="IPR018313">
    <property type="entry name" value="SBP_3_CS"/>
</dbReference>
<sequence length="297" mass="31290">MKRPSGAALAVSVISTVLVASGCATNLSGSGLPTSSSSVNLAPITADQALFAKLPARVQSNKKLVVGTSPTYKPVEFLEGEKVSGLDIDLFDAVGERLGVEVEWQQSQFDQILIGIQAKKYDAGVSAFTVTPERTKTVNMVSYLSAGSLWTVQKGNPKKVEAGKPCGLTVAVQTGVVQEMEMKAAQSKCGDNKINLLSFSDQGEATAALVTGRAQVMAADSPIALYAAKMNEGTIEQLGEPYDAAPYGAVVRKEDAELADAMKDALEDLKESGHYDAILAKWNQNDGAIDAFEVNPS</sequence>
<dbReference type="PROSITE" id="PS01039">
    <property type="entry name" value="SBP_BACTERIAL_3"/>
    <property type="match status" value="1"/>
</dbReference>
<reference evidence="7 8" key="1">
    <citation type="submission" date="2017-02" db="EMBL/GenBank/DDBJ databases">
        <authorList>
            <person name="Peterson S.W."/>
        </authorList>
    </citation>
    <scope>NUCLEOTIDE SEQUENCE [LARGE SCALE GENOMIC DNA]</scope>
    <source>
        <strain evidence="7 8">LSP_Lj1</strain>
    </source>
</reference>
<evidence type="ECO:0000256" key="2">
    <source>
        <dbReference type="ARBA" id="ARBA00010333"/>
    </source>
</evidence>
<dbReference type="Pfam" id="PF00497">
    <property type="entry name" value="SBP_bac_3"/>
    <property type="match status" value="1"/>
</dbReference>
<evidence type="ECO:0000256" key="4">
    <source>
        <dbReference type="RuleBase" id="RU003744"/>
    </source>
</evidence>
<evidence type="ECO:0000256" key="5">
    <source>
        <dbReference type="SAM" id="SignalP"/>
    </source>
</evidence>
<feature type="domain" description="Solute-binding protein family 3/N-terminal" evidence="6">
    <location>
        <begin position="63"/>
        <end position="286"/>
    </location>
</feature>
<dbReference type="RefSeq" id="WP_179110650.1">
    <property type="nucleotide sequence ID" value="NZ_FUKQ01000032.1"/>
</dbReference>
<keyword evidence="8" id="KW-1185">Reference proteome</keyword>
<dbReference type="SUPFAM" id="SSF53850">
    <property type="entry name" value="Periplasmic binding protein-like II"/>
    <property type="match status" value="1"/>
</dbReference>
<feature type="chain" id="PRO_5039355481" evidence="5">
    <location>
        <begin position="21"/>
        <end position="297"/>
    </location>
</feature>
<dbReference type="Proteomes" id="UP000188342">
    <property type="component" value="Unassembled WGS sequence"/>
</dbReference>
<comment type="subcellular location">
    <subcellularLocation>
        <location evidence="1">Cell envelope</location>
    </subcellularLocation>
</comment>
<evidence type="ECO:0000259" key="6">
    <source>
        <dbReference type="SMART" id="SM00062"/>
    </source>
</evidence>
<dbReference type="GO" id="GO:0030313">
    <property type="term" value="C:cell envelope"/>
    <property type="evidence" value="ECO:0007669"/>
    <property type="project" value="UniProtKB-SubCell"/>
</dbReference>
<accession>A0A1R4JJ30</accession>
<evidence type="ECO:0000313" key="7">
    <source>
        <dbReference type="EMBL" id="SJN32060.1"/>
    </source>
</evidence>
<keyword evidence="3 5" id="KW-0732">Signal</keyword>
<comment type="similarity">
    <text evidence="2 4">Belongs to the bacterial solute-binding protein 3 family.</text>
</comment>
<dbReference type="PANTHER" id="PTHR35936">
    <property type="entry name" value="MEMBRANE-BOUND LYTIC MUREIN TRANSGLYCOSYLASE F"/>
    <property type="match status" value="1"/>
</dbReference>